<reference evidence="1" key="1">
    <citation type="submission" date="2018-05" db="EMBL/GenBank/DDBJ databases">
        <authorList>
            <person name="Lanie J.A."/>
            <person name="Ng W.-L."/>
            <person name="Kazmierczak K.M."/>
            <person name="Andrzejewski T.M."/>
            <person name="Davidsen T.M."/>
            <person name="Wayne K.J."/>
            <person name="Tettelin H."/>
            <person name="Glass J.I."/>
            <person name="Rusch D."/>
            <person name="Podicherti R."/>
            <person name="Tsui H.-C.T."/>
            <person name="Winkler M.E."/>
        </authorList>
    </citation>
    <scope>NUCLEOTIDE SEQUENCE</scope>
</reference>
<accession>A0A383DTC4</accession>
<dbReference type="EMBL" id="UINC01219823">
    <property type="protein sequence ID" value="SVE47475.1"/>
    <property type="molecule type" value="Genomic_DNA"/>
</dbReference>
<proteinExistence type="predicted"/>
<gene>
    <name evidence="1" type="ORF">METZ01_LOCUS500329</name>
</gene>
<dbReference type="AlphaFoldDB" id="A0A383DTC4"/>
<evidence type="ECO:0000313" key="1">
    <source>
        <dbReference type="EMBL" id="SVE47475.1"/>
    </source>
</evidence>
<organism evidence="1">
    <name type="scientific">marine metagenome</name>
    <dbReference type="NCBI Taxonomy" id="408172"/>
    <lineage>
        <taxon>unclassified sequences</taxon>
        <taxon>metagenomes</taxon>
        <taxon>ecological metagenomes</taxon>
    </lineage>
</organism>
<name>A0A383DTC4_9ZZZZ</name>
<sequence>MATDKSVLKIEKQKGSIRCKVVNV</sequence>
<protein>
    <submittedName>
        <fullName evidence="1">Uncharacterized protein</fullName>
    </submittedName>
</protein>